<dbReference type="Proteomes" id="UP000077755">
    <property type="component" value="Chromosome 2"/>
</dbReference>
<sequence>MDERYPVSTPRPHIYQYTQSSTHPSGHTLADYVKAIYKDRELLPTLGEHLRAMDPEELARALAAAQEQEQHGD</sequence>
<dbReference type="AlphaFoldDB" id="A0AAF1AN77"/>
<evidence type="ECO:0000256" key="1">
    <source>
        <dbReference type="SAM" id="MobiDB-lite"/>
    </source>
</evidence>
<feature type="compositionally biased region" description="Polar residues" evidence="1">
    <location>
        <begin position="16"/>
        <end position="25"/>
    </location>
</feature>
<protein>
    <submittedName>
        <fullName evidence="2">Uncharacterized protein</fullName>
    </submittedName>
</protein>
<name>A0AAF1AN77_DAUCS</name>
<proteinExistence type="predicted"/>
<reference evidence="2" key="2">
    <citation type="submission" date="2022-03" db="EMBL/GenBank/DDBJ databases">
        <title>Draft title - Genomic analysis of global carrot germplasm unveils the trajectory of domestication and the origin of high carotenoid orange carrot.</title>
        <authorList>
            <person name="Iorizzo M."/>
            <person name="Ellison S."/>
            <person name="Senalik D."/>
            <person name="Macko-Podgorni A."/>
            <person name="Grzebelus D."/>
            <person name="Bostan H."/>
            <person name="Rolling W."/>
            <person name="Curaba J."/>
            <person name="Simon P."/>
        </authorList>
    </citation>
    <scope>NUCLEOTIDE SEQUENCE</scope>
    <source>
        <tissue evidence="2">Leaf</tissue>
    </source>
</reference>
<evidence type="ECO:0000313" key="2">
    <source>
        <dbReference type="EMBL" id="WOG86235.1"/>
    </source>
</evidence>
<gene>
    <name evidence="2" type="ORF">DCAR_0205436</name>
</gene>
<dbReference type="EMBL" id="CP093344">
    <property type="protein sequence ID" value="WOG86235.1"/>
    <property type="molecule type" value="Genomic_DNA"/>
</dbReference>
<reference evidence="2" key="1">
    <citation type="journal article" date="2016" name="Nat. Genet.">
        <title>A high-quality carrot genome assembly provides new insights into carotenoid accumulation and asterid genome evolution.</title>
        <authorList>
            <person name="Iorizzo M."/>
            <person name="Ellison S."/>
            <person name="Senalik D."/>
            <person name="Zeng P."/>
            <person name="Satapoomin P."/>
            <person name="Huang J."/>
            <person name="Bowman M."/>
            <person name="Iovene M."/>
            <person name="Sanseverino W."/>
            <person name="Cavagnaro P."/>
            <person name="Yildiz M."/>
            <person name="Macko-Podgorni A."/>
            <person name="Moranska E."/>
            <person name="Grzebelus E."/>
            <person name="Grzebelus D."/>
            <person name="Ashrafi H."/>
            <person name="Zheng Z."/>
            <person name="Cheng S."/>
            <person name="Spooner D."/>
            <person name="Van Deynze A."/>
            <person name="Simon P."/>
        </authorList>
    </citation>
    <scope>NUCLEOTIDE SEQUENCE</scope>
    <source>
        <tissue evidence="2">Leaf</tissue>
    </source>
</reference>
<feature type="region of interest" description="Disordered" evidence="1">
    <location>
        <begin position="1"/>
        <end position="25"/>
    </location>
</feature>
<organism evidence="2 3">
    <name type="scientific">Daucus carota subsp. sativus</name>
    <name type="common">Carrot</name>
    <dbReference type="NCBI Taxonomy" id="79200"/>
    <lineage>
        <taxon>Eukaryota</taxon>
        <taxon>Viridiplantae</taxon>
        <taxon>Streptophyta</taxon>
        <taxon>Embryophyta</taxon>
        <taxon>Tracheophyta</taxon>
        <taxon>Spermatophyta</taxon>
        <taxon>Magnoliopsida</taxon>
        <taxon>eudicotyledons</taxon>
        <taxon>Gunneridae</taxon>
        <taxon>Pentapetalae</taxon>
        <taxon>asterids</taxon>
        <taxon>campanulids</taxon>
        <taxon>Apiales</taxon>
        <taxon>Apiaceae</taxon>
        <taxon>Apioideae</taxon>
        <taxon>Scandiceae</taxon>
        <taxon>Daucinae</taxon>
        <taxon>Daucus</taxon>
        <taxon>Daucus sect. Daucus</taxon>
    </lineage>
</organism>
<keyword evidence="3" id="KW-1185">Reference proteome</keyword>
<accession>A0AAF1AN77</accession>
<evidence type="ECO:0000313" key="3">
    <source>
        <dbReference type="Proteomes" id="UP000077755"/>
    </source>
</evidence>